<dbReference type="EMBL" id="CAJPWZ010000455">
    <property type="protein sequence ID" value="CAG2192860.1"/>
    <property type="molecule type" value="Genomic_DNA"/>
</dbReference>
<dbReference type="InterPro" id="IPR044861">
    <property type="entry name" value="IPNS-like_FE2OG_OXY"/>
</dbReference>
<dbReference type="AlphaFoldDB" id="A0A8S3QA17"/>
<gene>
    <name evidence="3" type="ORF">MEDL_8019</name>
</gene>
<keyword evidence="1" id="KW-0408">Iron</keyword>
<evidence type="ECO:0000313" key="3">
    <source>
        <dbReference type="EMBL" id="CAG2192860.1"/>
    </source>
</evidence>
<keyword evidence="1" id="KW-0479">Metal-binding</keyword>
<dbReference type="PRINTS" id="PR00682">
    <property type="entry name" value="IPNSYNTHASE"/>
</dbReference>
<protein>
    <recommendedName>
        <fullName evidence="2">Fe2OG dioxygenase domain-containing protein</fullName>
    </recommendedName>
</protein>
<organism evidence="3 4">
    <name type="scientific">Mytilus edulis</name>
    <name type="common">Blue mussel</name>
    <dbReference type="NCBI Taxonomy" id="6550"/>
    <lineage>
        <taxon>Eukaryota</taxon>
        <taxon>Metazoa</taxon>
        <taxon>Spiralia</taxon>
        <taxon>Lophotrochozoa</taxon>
        <taxon>Mollusca</taxon>
        <taxon>Bivalvia</taxon>
        <taxon>Autobranchia</taxon>
        <taxon>Pteriomorphia</taxon>
        <taxon>Mytilida</taxon>
        <taxon>Mytiloidea</taxon>
        <taxon>Mytilidae</taxon>
        <taxon>Mytilinae</taxon>
        <taxon>Mytilus</taxon>
    </lineage>
</organism>
<dbReference type="PANTHER" id="PTHR47990">
    <property type="entry name" value="2-OXOGLUTARATE (2OG) AND FE(II)-DEPENDENT OXYGENASE SUPERFAMILY PROTEIN-RELATED"/>
    <property type="match status" value="1"/>
</dbReference>
<accession>A0A8S3QA17</accession>
<dbReference type="InterPro" id="IPR027443">
    <property type="entry name" value="IPNS-like_sf"/>
</dbReference>
<evidence type="ECO:0000313" key="4">
    <source>
        <dbReference type="Proteomes" id="UP000683360"/>
    </source>
</evidence>
<dbReference type="InterPro" id="IPR050231">
    <property type="entry name" value="Iron_ascorbate_oxido_reductase"/>
</dbReference>
<dbReference type="Pfam" id="PF14226">
    <property type="entry name" value="DIOX_N"/>
    <property type="match status" value="1"/>
</dbReference>
<dbReference type="InterPro" id="IPR026992">
    <property type="entry name" value="DIOX_N"/>
</dbReference>
<evidence type="ECO:0000259" key="2">
    <source>
        <dbReference type="PROSITE" id="PS51471"/>
    </source>
</evidence>
<comment type="caution">
    <text evidence="3">The sequence shown here is derived from an EMBL/GenBank/DDBJ whole genome shotgun (WGS) entry which is preliminary data.</text>
</comment>
<dbReference type="OrthoDB" id="288590at2759"/>
<dbReference type="PROSITE" id="PS51471">
    <property type="entry name" value="FE2OG_OXY"/>
    <property type="match status" value="1"/>
</dbReference>
<dbReference type="Proteomes" id="UP000683360">
    <property type="component" value="Unassembled WGS sequence"/>
</dbReference>
<name>A0A8S3QA17_MYTED</name>
<proteinExistence type="inferred from homology"/>
<dbReference type="GO" id="GO:0046872">
    <property type="term" value="F:metal ion binding"/>
    <property type="evidence" value="ECO:0007669"/>
    <property type="project" value="UniProtKB-KW"/>
</dbReference>
<keyword evidence="4" id="KW-1185">Reference proteome</keyword>
<dbReference type="SUPFAM" id="SSF51197">
    <property type="entry name" value="Clavaminate synthase-like"/>
    <property type="match status" value="1"/>
</dbReference>
<sequence>MDRTGHRSEKAVRTYKRPADSMLKDVSNILNPSYKQIKLEDPKPLTDTRAILTEQDYIENTENAFLNISKPDGKYRGLPSNSSFQNCVFNFVTKIGIHPDETDLKKQMSELPIPVIDLSRAKTDRTQLAKEVVHALENIGFLYIDNVKGIDFDKLFKICQWFFGLPIETKMDLTRKNFKSENHNLYRGYFPVVEGEPSRKEGFEFARDVPADDKTVSPNNWMYEKSVWPEENFTVAFKEFLQNMYEIVHETSQEILRLAALGLGIEEHAFEHLFSDKPCSTFRIMHYPPWEGTPPKNAIIEDGKVVTTPEHMDSDFLTLLHIFNYDGLEVLDMDGTWIAVPPRPNSLIMNIGVTFSRMMAGRFKATRHRVLDIGKDRFSVPFFLSPSFDSDIGVNFMSKFNSNGPEHVPEKFGPWLLHRIKHEIKYFEYRDLPEIED</sequence>
<dbReference type="GO" id="GO:0016491">
    <property type="term" value="F:oxidoreductase activity"/>
    <property type="evidence" value="ECO:0007669"/>
    <property type="project" value="UniProtKB-KW"/>
</dbReference>
<reference evidence="3" key="1">
    <citation type="submission" date="2021-03" db="EMBL/GenBank/DDBJ databases">
        <authorList>
            <person name="Bekaert M."/>
        </authorList>
    </citation>
    <scope>NUCLEOTIDE SEQUENCE</scope>
</reference>
<comment type="similarity">
    <text evidence="1">Belongs to the iron/ascorbate-dependent oxidoreductase family.</text>
</comment>
<keyword evidence="1" id="KW-0560">Oxidoreductase</keyword>
<dbReference type="Gene3D" id="2.60.120.330">
    <property type="entry name" value="B-lactam Antibiotic, Isopenicillin N Synthase, Chain"/>
    <property type="match status" value="1"/>
</dbReference>
<feature type="domain" description="Fe2OG dioxygenase" evidence="2">
    <location>
        <begin position="277"/>
        <end position="386"/>
    </location>
</feature>
<evidence type="ECO:0000256" key="1">
    <source>
        <dbReference type="RuleBase" id="RU003682"/>
    </source>
</evidence>
<dbReference type="Pfam" id="PF03171">
    <property type="entry name" value="2OG-FeII_Oxy"/>
    <property type="match status" value="1"/>
</dbReference>
<dbReference type="InterPro" id="IPR005123">
    <property type="entry name" value="Oxoglu/Fe-dep_dioxygenase_dom"/>
</dbReference>